<dbReference type="FunFam" id="1.20.5.390:FF:000001">
    <property type="entry name" value="rho guanine nucleotide exchange factor 7 isoform X1"/>
    <property type="match status" value="1"/>
</dbReference>
<evidence type="ECO:0000259" key="6">
    <source>
        <dbReference type="PROSITE" id="PS50002"/>
    </source>
</evidence>
<accession>A0A8K9UYL3</accession>
<keyword evidence="10" id="KW-1185">Reference proteome</keyword>
<dbReference type="InterPro" id="IPR036872">
    <property type="entry name" value="CH_dom_sf"/>
</dbReference>
<dbReference type="InterPro" id="IPR036028">
    <property type="entry name" value="SH3-like_dom_sf"/>
</dbReference>
<evidence type="ECO:0000256" key="3">
    <source>
        <dbReference type="PROSITE-ProRule" id="PRU00192"/>
    </source>
</evidence>
<dbReference type="CDD" id="cd11877">
    <property type="entry name" value="SH3_PIX"/>
    <property type="match status" value="1"/>
</dbReference>
<feature type="coiled-coil region" evidence="4">
    <location>
        <begin position="742"/>
        <end position="790"/>
    </location>
</feature>
<dbReference type="GeneTree" id="ENSGT00940000155360"/>
<dbReference type="PROSITE" id="PS50010">
    <property type="entry name" value="DH_2"/>
    <property type="match status" value="1"/>
</dbReference>
<name>A0A8K9UYL3_ONCMY</name>
<dbReference type="SUPFAM" id="SSF47576">
    <property type="entry name" value="Calponin-homology domain, CH-domain"/>
    <property type="match status" value="1"/>
</dbReference>
<keyword evidence="1 3" id="KW-0728">SH3 domain</keyword>
<dbReference type="Pfam" id="PF16615">
    <property type="entry name" value="RhoGEF67_u1"/>
    <property type="match status" value="1"/>
</dbReference>
<keyword evidence="4" id="KW-0175">Coiled coil</keyword>
<dbReference type="Pfam" id="PF00621">
    <property type="entry name" value="RhoGEF"/>
    <property type="match status" value="1"/>
</dbReference>
<dbReference type="FunFam" id="2.30.30.40:FF:000034">
    <property type="entry name" value="Rho guanine nucleotide exchange factor (GEF) 7"/>
    <property type="match status" value="1"/>
</dbReference>
<dbReference type="SMART" id="SM00326">
    <property type="entry name" value="SH3"/>
    <property type="match status" value="1"/>
</dbReference>
<dbReference type="InterPro" id="IPR035899">
    <property type="entry name" value="DBL_dom_sf"/>
</dbReference>
<dbReference type="SMART" id="SM00325">
    <property type="entry name" value="RhoGEF"/>
    <property type="match status" value="1"/>
</dbReference>
<feature type="domain" description="DH" evidence="7">
    <location>
        <begin position="250"/>
        <end position="418"/>
    </location>
</feature>
<evidence type="ECO:0000313" key="9">
    <source>
        <dbReference type="Ensembl" id="ENSOMYP00000112654.1"/>
    </source>
</evidence>
<dbReference type="PANTHER" id="PTHR46026">
    <property type="entry name" value="RHO-TYPE GUANINE NUCLEOTIDE EXCHANGE FACTOR, ISOFORM F"/>
    <property type="match status" value="1"/>
</dbReference>
<dbReference type="Pfam" id="PF16523">
    <property type="entry name" value="betaPIX_CC"/>
    <property type="match status" value="1"/>
</dbReference>
<evidence type="ECO:0000256" key="5">
    <source>
        <dbReference type="SAM" id="MobiDB-lite"/>
    </source>
</evidence>
<feature type="region of interest" description="Disordered" evidence="5">
    <location>
        <begin position="697"/>
        <end position="718"/>
    </location>
</feature>
<feature type="domain" description="SH3" evidence="6">
    <location>
        <begin position="163"/>
        <end position="222"/>
    </location>
</feature>
<sequence>MNSAEQTVTWLITLGVLESPKKTISDPEAFLQTSLKDGVVLCRLLERLSPGSMDKIYQEPKNDGECLSNIKEFLKGCTSFRVELFEPSDLLLGLNFSKILSSLVALNKVTADIGVGSDSVCARHSSAYRIKSFESLASQSSLGRSSKLLQNQFRSLDMSEGSGTQLLVKARFNFEQTNEDELSFNKGDVINVTRQEEGGWWEGNFNGKTGWFPSNYVREIKGCDKQVSPKSGTLKSPPKGVDTTAISKTYYNLVLQNILETETEYSKDLQTPLIVLTDVYLILGNLEDINTFQQMLVQSLEECTKLPESQQRVGGFFMNLMPQMKALYVGYCSNHPSAVNVLTQHSEELGEFMEGKGASSPGILTLTTGLSKPFMRLDKYPTLTKELERHMEESHPDWPDIQKCMTTFKSLSAQCQEVRKRKELELQIVTESIRLWEGDDIRTLGSVLYMSQALVNMWVQMLVMVSCLQGKLPLTGMTVTMLEDSEAHKNSFELSGSLFERLQVVCNNQQDQQDWVDHLTRQTKHTTVPSHKPLTVPCHTLPSHPLTPSRHAEGRAMTVAPAYHTLPHPSSHGAPHSTMMWGPLEPPNTPKPWSLSCLRPSPPLRPSAALSYKEDLSKSPKSVKKLLPKRKPERKQSDEEFALRKSTAALEEDAQILKVIEAYCTSAKTRQTLNSTWQGTDLMHNHVLGDLDRSCVDSPGHRSSVSRPDVTGSDLSEDSDYDSVWTTHSYRMGSVSRKSFMYLSLEDVVYALRDEVQELKQDNKKMKRSLEEEQRARKDLEKVVRRVLKTMNDPTWDETNL</sequence>
<dbReference type="InterPro" id="IPR001452">
    <property type="entry name" value="SH3_domain"/>
</dbReference>
<evidence type="ECO:0000313" key="10">
    <source>
        <dbReference type="Proteomes" id="UP000694395"/>
    </source>
</evidence>
<dbReference type="PANTHER" id="PTHR46026:SF3">
    <property type="entry name" value="RHO GUANINE NUCLEOTIDE EXCHANGE FACTOR 7"/>
    <property type="match status" value="1"/>
</dbReference>
<dbReference type="SUPFAM" id="SSF50044">
    <property type="entry name" value="SH3-domain"/>
    <property type="match status" value="1"/>
</dbReference>
<dbReference type="PRINTS" id="PR00452">
    <property type="entry name" value="SH3DOMAIN"/>
</dbReference>
<dbReference type="Pfam" id="PF16614">
    <property type="entry name" value="RhoGEF67_u2"/>
    <property type="match status" value="1"/>
</dbReference>
<keyword evidence="2" id="KW-0344">Guanine-nucleotide releasing factor</keyword>
<dbReference type="Gene3D" id="2.30.29.30">
    <property type="entry name" value="Pleckstrin-homology domain (PH domain)/Phosphotyrosine-binding domain (PTB)"/>
    <property type="match status" value="1"/>
</dbReference>
<evidence type="ECO:0000259" key="8">
    <source>
        <dbReference type="PROSITE" id="PS50021"/>
    </source>
</evidence>
<dbReference type="PROSITE" id="PS50002">
    <property type="entry name" value="SH3"/>
    <property type="match status" value="1"/>
</dbReference>
<dbReference type="InterPro" id="IPR032409">
    <property type="entry name" value="GEF6/7_CC"/>
</dbReference>
<reference evidence="9" key="3">
    <citation type="submission" date="2025-09" db="UniProtKB">
        <authorList>
            <consortium name="Ensembl"/>
        </authorList>
    </citation>
    <scope>IDENTIFICATION</scope>
</reference>
<dbReference type="AlphaFoldDB" id="A0A8K9UYL3"/>
<dbReference type="Pfam" id="PF00307">
    <property type="entry name" value="CH"/>
    <property type="match status" value="1"/>
</dbReference>
<dbReference type="Gene3D" id="1.20.5.390">
    <property type="entry name" value="L1 transposable element, trimerization domain"/>
    <property type="match status" value="1"/>
</dbReference>
<dbReference type="Proteomes" id="UP000694395">
    <property type="component" value="Chromosome 22"/>
</dbReference>
<feature type="compositionally biased region" description="Basic residues" evidence="5">
    <location>
        <begin position="621"/>
        <end position="633"/>
    </location>
</feature>
<dbReference type="SUPFAM" id="SSF48065">
    <property type="entry name" value="DBL homology domain (DH-domain)"/>
    <property type="match status" value="1"/>
</dbReference>
<organism evidence="9 10">
    <name type="scientific">Oncorhynchus mykiss</name>
    <name type="common">Rainbow trout</name>
    <name type="synonym">Salmo gairdneri</name>
    <dbReference type="NCBI Taxonomy" id="8022"/>
    <lineage>
        <taxon>Eukaryota</taxon>
        <taxon>Metazoa</taxon>
        <taxon>Chordata</taxon>
        <taxon>Craniata</taxon>
        <taxon>Vertebrata</taxon>
        <taxon>Euteleostomi</taxon>
        <taxon>Actinopterygii</taxon>
        <taxon>Neopterygii</taxon>
        <taxon>Teleostei</taxon>
        <taxon>Protacanthopterygii</taxon>
        <taxon>Salmoniformes</taxon>
        <taxon>Salmonidae</taxon>
        <taxon>Salmoninae</taxon>
        <taxon>Oncorhynchus</taxon>
    </lineage>
</organism>
<dbReference type="Ensembl" id="ENSOMYT00000138394.1">
    <property type="protein sequence ID" value="ENSOMYP00000112654.1"/>
    <property type="gene ID" value="ENSOMYG00000043423.2"/>
</dbReference>
<dbReference type="GO" id="GO:0030027">
    <property type="term" value="C:lamellipodium"/>
    <property type="evidence" value="ECO:0007669"/>
    <property type="project" value="TreeGrafter"/>
</dbReference>
<reference evidence="9" key="2">
    <citation type="submission" date="2025-08" db="UniProtKB">
        <authorList>
            <consortium name="Ensembl"/>
        </authorList>
    </citation>
    <scope>IDENTIFICATION</scope>
</reference>
<dbReference type="GO" id="GO:0005737">
    <property type="term" value="C:cytoplasm"/>
    <property type="evidence" value="ECO:0007669"/>
    <property type="project" value="TreeGrafter"/>
</dbReference>
<evidence type="ECO:0000256" key="4">
    <source>
        <dbReference type="SAM" id="Coils"/>
    </source>
</evidence>
<dbReference type="Pfam" id="PF07653">
    <property type="entry name" value="SH3_2"/>
    <property type="match status" value="1"/>
</dbReference>
<dbReference type="InterPro" id="IPR000219">
    <property type="entry name" value="DH_dom"/>
</dbReference>
<feature type="domain" description="Calponin-homology (CH)" evidence="8">
    <location>
        <begin position="1"/>
        <end position="111"/>
    </location>
</feature>
<dbReference type="Gene3D" id="1.20.900.10">
    <property type="entry name" value="Dbl homology (DH) domain"/>
    <property type="match status" value="1"/>
</dbReference>
<evidence type="ECO:0000259" key="7">
    <source>
        <dbReference type="PROSITE" id="PS50010"/>
    </source>
</evidence>
<dbReference type="CDD" id="cd00160">
    <property type="entry name" value="RhoGEF"/>
    <property type="match status" value="1"/>
</dbReference>
<dbReference type="GO" id="GO:0005085">
    <property type="term" value="F:guanyl-nucleotide exchange factor activity"/>
    <property type="evidence" value="ECO:0007669"/>
    <property type="project" value="UniProtKB-KW"/>
</dbReference>
<dbReference type="SUPFAM" id="SSF50729">
    <property type="entry name" value="PH domain-like"/>
    <property type="match status" value="1"/>
</dbReference>
<reference evidence="9" key="1">
    <citation type="submission" date="2020-07" db="EMBL/GenBank/DDBJ databases">
        <title>A long reads based de novo assembly of the rainbow trout Arlee double haploid line genome.</title>
        <authorList>
            <person name="Gao G."/>
            <person name="Palti Y."/>
        </authorList>
    </citation>
    <scope>NUCLEOTIDE SEQUENCE [LARGE SCALE GENOMIC DNA]</scope>
</reference>
<protein>
    <submittedName>
        <fullName evidence="9">Rho guanine nucleotide exchange factor 7</fullName>
    </submittedName>
</protein>
<evidence type="ECO:0000256" key="1">
    <source>
        <dbReference type="ARBA" id="ARBA00022443"/>
    </source>
</evidence>
<dbReference type="InterPro" id="IPR011993">
    <property type="entry name" value="PH-like_dom_sf"/>
</dbReference>
<feature type="region of interest" description="Disordered" evidence="5">
    <location>
        <begin position="592"/>
        <end position="640"/>
    </location>
</feature>
<evidence type="ECO:0000256" key="2">
    <source>
        <dbReference type="ARBA" id="ARBA00022658"/>
    </source>
</evidence>
<dbReference type="SMART" id="SM00033">
    <property type="entry name" value="CH"/>
    <property type="match status" value="1"/>
</dbReference>
<dbReference type="FunFam" id="1.20.900.10:FF:000016">
    <property type="entry name" value="Rho guanine nucleotide exchange factor 6"/>
    <property type="match status" value="1"/>
</dbReference>
<dbReference type="GO" id="GO:0030032">
    <property type="term" value="P:lamellipodium assembly"/>
    <property type="evidence" value="ECO:0007669"/>
    <property type="project" value="TreeGrafter"/>
</dbReference>
<dbReference type="Gene3D" id="2.30.30.40">
    <property type="entry name" value="SH3 Domains"/>
    <property type="match status" value="1"/>
</dbReference>
<dbReference type="PROSITE" id="PS50021">
    <property type="entry name" value="CH"/>
    <property type="match status" value="1"/>
</dbReference>
<dbReference type="Gene3D" id="1.10.418.10">
    <property type="entry name" value="Calponin-like domain"/>
    <property type="match status" value="1"/>
</dbReference>
<proteinExistence type="predicted"/>
<dbReference type="InterPro" id="IPR001715">
    <property type="entry name" value="CH_dom"/>
</dbReference>